<dbReference type="EMBL" id="RCUY01000004">
    <property type="protein sequence ID" value="RLP83461.1"/>
    <property type="molecule type" value="Genomic_DNA"/>
</dbReference>
<evidence type="ECO:0000256" key="7">
    <source>
        <dbReference type="ARBA" id="ARBA00022840"/>
    </source>
</evidence>
<dbReference type="CDD" id="cd06577">
    <property type="entry name" value="PASTA_pknB"/>
    <property type="match status" value="3"/>
</dbReference>
<feature type="domain" description="PASTA" evidence="14">
    <location>
        <begin position="498"/>
        <end position="562"/>
    </location>
</feature>
<keyword evidence="2" id="KW-0723">Serine/threonine-protein kinase</keyword>
<evidence type="ECO:0000256" key="2">
    <source>
        <dbReference type="ARBA" id="ARBA00022527"/>
    </source>
</evidence>
<dbReference type="Gene3D" id="3.30.10.20">
    <property type="match status" value="3"/>
</dbReference>
<reference evidence="15 16" key="1">
    <citation type="submission" date="2018-10" db="EMBL/GenBank/DDBJ databases">
        <authorList>
            <person name="Li J."/>
        </authorList>
    </citation>
    <scope>NUCLEOTIDE SEQUENCE [LARGE SCALE GENOMIC DNA]</scope>
    <source>
        <strain evidence="15 16">JCM 11654</strain>
    </source>
</reference>
<dbReference type="InterPro" id="IPR005543">
    <property type="entry name" value="PASTA_dom"/>
</dbReference>
<evidence type="ECO:0000256" key="8">
    <source>
        <dbReference type="ARBA" id="ARBA00047899"/>
    </source>
</evidence>
<dbReference type="Pfam" id="PF03793">
    <property type="entry name" value="PASTA"/>
    <property type="match status" value="3"/>
</dbReference>
<accession>A0A3L7AV88</accession>
<keyword evidence="12" id="KW-1133">Transmembrane helix</keyword>
<keyword evidence="3" id="KW-0808">Transferase</keyword>
<evidence type="ECO:0000256" key="3">
    <source>
        <dbReference type="ARBA" id="ARBA00022679"/>
    </source>
</evidence>
<feature type="binding site" evidence="10">
    <location>
        <position position="41"/>
    </location>
    <ligand>
        <name>ATP</name>
        <dbReference type="ChEBI" id="CHEBI:30616"/>
    </ligand>
</feature>
<evidence type="ECO:0000259" key="14">
    <source>
        <dbReference type="PROSITE" id="PS51178"/>
    </source>
</evidence>
<dbReference type="OrthoDB" id="9762169at2"/>
<evidence type="ECO:0000256" key="5">
    <source>
        <dbReference type="ARBA" id="ARBA00022741"/>
    </source>
</evidence>
<sequence length="579" mass="60657">MAEQERRLADRYIVGALIGRGGMADVYQATDTKLGRTVALKILKADLASDPAFRLRFRQEAQAASRMADPTIVRVYDAGEDESLDASGHRVLQPFIVMEYVPGRTLRQVIADQGALSPERAVHIASKILTALEYSHRAGVVHRDIKPGNIMLGADDAVKVMDFGIARAVSDTSATVAQTTAILGTASYFSPEQAKGETVDARTDLYSTGVVLFEMLTGRAPFRGETAVAVAYQHVSEAPMRPSELNPGVSTALDMVVARALSKNRDDRYQSAAEFREELIAAGQGQAPAARPEPEAATMLFGATGTTTSNAEQALRQLTDASVQTKTQRRPPVVWIWAGAAVVAVILIAILVWVLSLSNTADNTTKQTLPDLASMSQQNAVDTLHGLNLVDSVFEENSDTVATGTVIRTDPESGSEVAPGSVVKLYVSLGAKTVAVPEVQNLSQADATAKLAEAGLEVGTINSQSSPSVAKDTVISSTPAAGAAVSPGSRIDLTVSDGTVQVSDVRGNKLDVATSMLEALGLNVVPRPDPTCPAQQDSIVNSQSVAPGSAPQGTEVQLGYCTGTTAPPSTDPSTPPAGG</sequence>
<evidence type="ECO:0000256" key="6">
    <source>
        <dbReference type="ARBA" id="ARBA00022777"/>
    </source>
</evidence>
<evidence type="ECO:0000313" key="15">
    <source>
        <dbReference type="EMBL" id="RLP83461.1"/>
    </source>
</evidence>
<evidence type="ECO:0000256" key="11">
    <source>
        <dbReference type="SAM" id="MobiDB-lite"/>
    </source>
</evidence>
<dbReference type="InterPro" id="IPR000719">
    <property type="entry name" value="Prot_kinase_dom"/>
</dbReference>
<keyword evidence="12" id="KW-0812">Transmembrane</keyword>
<dbReference type="PANTHER" id="PTHR43289">
    <property type="entry name" value="MITOGEN-ACTIVATED PROTEIN KINASE KINASE KINASE 20-RELATED"/>
    <property type="match status" value="1"/>
</dbReference>
<dbReference type="PROSITE" id="PS00107">
    <property type="entry name" value="PROTEIN_KINASE_ATP"/>
    <property type="match status" value="1"/>
</dbReference>
<feature type="domain" description="PASTA" evidence="14">
    <location>
        <begin position="363"/>
        <end position="429"/>
    </location>
</feature>
<protein>
    <recommendedName>
        <fullName evidence="1">non-specific serine/threonine protein kinase</fullName>
        <ecNumber evidence="1">2.7.11.1</ecNumber>
    </recommendedName>
</protein>
<dbReference type="Gene3D" id="3.30.200.20">
    <property type="entry name" value="Phosphorylase Kinase, domain 1"/>
    <property type="match status" value="1"/>
</dbReference>
<dbReference type="SMART" id="SM00740">
    <property type="entry name" value="PASTA"/>
    <property type="match status" value="3"/>
</dbReference>
<evidence type="ECO:0000256" key="12">
    <source>
        <dbReference type="SAM" id="Phobius"/>
    </source>
</evidence>
<dbReference type="InterPro" id="IPR008271">
    <property type="entry name" value="Ser/Thr_kinase_AS"/>
</dbReference>
<organism evidence="15 16">
    <name type="scientific">Mycetocola lacteus</name>
    <dbReference type="NCBI Taxonomy" id="76637"/>
    <lineage>
        <taxon>Bacteria</taxon>
        <taxon>Bacillati</taxon>
        <taxon>Actinomycetota</taxon>
        <taxon>Actinomycetes</taxon>
        <taxon>Micrococcales</taxon>
        <taxon>Microbacteriaceae</taxon>
        <taxon>Mycetocola</taxon>
    </lineage>
</organism>
<dbReference type="EC" id="2.7.11.1" evidence="1"/>
<dbReference type="PROSITE" id="PS51178">
    <property type="entry name" value="PASTA"/>
    <property type="match status" value="3"/>
</dbReference>
<feature type="domain" description="Protein kinase" evidence="13">
    <location>
        <begin position="12"/>
        <end position="280"/>
    </location>
</feature>
<feature type="compositionally biased region" description="Polar residues" evidence="11">
    <location>
        <begin position="541"/>
        <end position="555"/>
    </location>
</feature>
<evidence type="ECO:0000256" key="10">
    <source>
        <dbReference type="PROSITE-ProRule" id="PRU10141"/>
    </source>
</evidence>
<feature type="transmembrane region" description="Helical" evidence="12">
    <location>
        <begin position="334"/>
        <end position="355"/>
    </location>
</feature>
<comment type="catalytic activity">
    <reaction evidence="8">
        <text>L-threonyl-[protein] + ATP = O-phospho-L-threonyl-[protein] + ADP + H(+)</text>
        <dbReference type="Rhea" id="RHEA:46608"/>
        <dbReference type="Rhea" id="RHEA-COMP:11060"/>
        <dbReference type="Rhea" id="RHEA-COMP:11605"/>
        <dbReference type="ChEBI" id="CHEBI:15378"/>
        <dbReference type="ChEBI" id="CHEBI:30013"/>
        <dbReference type="ChEBI" id="CHEBI:30616"/>
        <dbReference type="ChEBI" id="CHEBI:61977"/>
        <dbReference type="ChEBI" id="CHEBI:456216"/>
        <dbReference type="EC" id="2.7.11.1"/>
    </reaction>
</comment>
<dbReference type="Proteomes" id="UP000269438">
    <property type="component" value="Unassembled WGS sequence"/>
</dbReference>
<dbReference type="CDD" id="cd14014">
    <property type="entry name" value="STKc_PknB_like"/>
    <property type="match status" value="1"/>
</dbReference>
<evidence type="ECO:0000256" key="4">
    <source>
        <dbReference type="ARBA" id="ARBA00022737"/>
    </source>
</evidence>
<dbReference type="GO" id="GO:0005524">
    <property type="term" value="F:ATP binding"/>
    <property type="evidence" value="ECO:0007669"/>
    <property type="project" value="UniProtKB-UniRule"/>
</dbReference>
<evidence type="ECO:0000313" key="16">
    <source>
        <dbReference type="Proteomes" id="UP000269438"/>
    </source>
</evidence>
<dbReference type="GO" id="GO:0045717">
    <property type="term" value="P:negative regulation of fatty acid biosynthetic process"/>
    <property type="evidence" value="ECO:0007669"/>
    <property type="project" value="UniProtKB-ARBA"/>
</dbReference>
<keyword evidence="5 10" id="KW-0547">Nucleotide-binding</keyword>
<dbReference type="Pfam" id="PF00069">
    <property type="entry name" value="Pkinase"/>
    <property type="match status" value="1"/>
</dbReference>
<comment type="caution">
    <text evidence="15">The sequence shown here is derived from an EMBL/GenBank/DDBJ whole genome shotgun (WGS) entry which is preliminary data.</text>
</comment>
<dbReference type="NCBIfam" id="NF033483">
    <property type="entry name" value="PknB_PASTA_kin"/>
    <property type="match status" value="1"/>
</dbReference>
<dbReference type="InterPro" id="IPR011009">
    <property type="entry name" value="Kinase-like_dom_sf"/>
</dbReference>
<keyword evidence="16" id="KW-1185">Reference proteome</keyword>
<dbReference type="PROSITE" id="PS00108">
    <property type="entry name" value="PROTEIN_KINASE_ST"/>
    <property type="match status" value="1"/>
</dbReference>
<dbReference type="FunFam" id="1.10.510.10:FF:000021">
    <property type="entry name" value="Serine/threonine protein kinase"/>
    <property type="match status" value="1"/>
</dbReference>
<name>A0A3L7AV88_9MICO</name>
<feature type="region of interest" description="Disordered" evidence="11">
    <location>
        <begin position="541"/>
        <end position="579"/>
    </location>
</feature>
<dbReference type="GO" id="GO:0004674">
    <property type="term" value="F:protein serine/threonine kinase activity"/>
    <property type="evidence" value="ECO:0007669"/>
    <property type="project" value="UniProtKB-KW"/>
</dbReference>
<dbReference type="SMART" id="SM00220">
    <property type="entry name" value="S_TKc"/>
    <property type="match status" value="1"/>
</dbReference>
<dbReference type="FunFam" id="3.30.200.20:FF:000035">
    <property type="entry name" value="Serine/threonine protein kinase Stk1"/>
    <property type="match status" value="1"/>
</dbReference>
<keyword evidence="7 10" id="KW-0067">ATP-binding</keyword>
<dbReference type="SUPFAM" id="SSF56112">
    <property type="entry name" value="Protein kinase-like (PK-like)"/>
    <property type="match status" value="1"/>
</dbReference>
<evidence type="ECO:0000259" key="13">
    <source>
        <dbReference type="PROSITE" id="PS50011"/>
    </source>
</evidence>
<feature type="domain" description="PASTA" evidence="14">
    <location>
        <begin position="430"/>
        <end position="497"/>
    </location>
</feature>
<dbReference type="PANTHER" id="PTHR43289:SF6">
    <property type="entry name" value="SERINE_THREONINE-PROTEIN KINASE NEKL-3"/>
    <property type="match status" value="1"/>
</dbReference>
<keyword evidence="4" id="KW-0677">Repeat</keyword>
<comment type="catalytic activity">
    <reaction evidence="9">
        <text>L-seryl-[protein] + ATP = O-phospho-L-seryl-[protein] + ADP + H(+)</text>
        <dbReference type="Rhea" id="RHEA:17989"/>
        <dbReference type="Rhea" id="RHEA-COMP:9863"/>
        <dbReference type="Rhea" id="RHEA-COMP:11604"/>
        <dbReference type="ChEBI" id="CHEBI:15378"/>
        <dbReference type="ChEBI" id="CHEBI:29999"/>
        <dbReference type="ChEBI" id="CHEBI:30616"/>
        <dbReference type="ChEBI" id="CHEBI:83421"/>
        <dbReference type="ChEBI" id="CHEBI:456216"/>
        <dbReference type="EC" id="2.7.11.1"/>
    </reaction>
</comment>
<dbReference type="InterPro" id="IPR017441">
    <property type="entry name" value="Protein_kinase_ATP_BS"/>
</dbReference>
<dbReference type="AlphaFoldDB" id="A0A3L7AV88"/>
<gene>
    <name evidence="15" type="primary">pknB</name>
    <name evidence="15" type="ORF">D9V34_05465</name>
</gene>
<evidence type="ECO:0000256" key="1">
    <source>
        <dbReference type="ARBA" id="ARBA00012513"/>
    </source>
</evidence>
<feature type="compositionally biased region" description="Pro residues" evidence="11">
    <location>
        <begin position="569"/>
        <end position="579"/>
    </location>
</feature>
<dbReference type="PROSITE" id="PS50011">
    <property type="entry name" value="PROTEIN_KINASE_DOM"/>
    <property type="match status" value="1"/>
</dbReference>
<dbReference type="RefSeq" id="WP_121687874.1">
    <property type="nucleotide sequence ID" value="NZ_RCUY01000004.1"/>
</dbReference>
<proteinExistence type="predicted"/>
<keyword evidence="6 15" id="KW-0418">Kinase</keyword>
<keyword evidence="12" id="KW-0472">Membrane</keyword>
<dbReference type="Gene3D" id="1.10.510.10">
    <property type="entry name" value="Transferase(Phosphotransferase) domain 1"/>
    <property type="match status" value="1"/>
</dbReference>
<evidence type="ECO:0000256" key="9">
    <source>
        <dbReference type="ARBA" id="ARBA00048679"/>
    </source>
</evidence>